<evidence type="ECO:0000313" key="5">
    <source>
        <dbReference type="Proteomes" id="UP000030640"/>
    </source>
</evidence>
<dbReference type="OrthoDB" id="371938at2759"/>
<organism evidence="4 5">
    <name type="scientific">Plasmodium inui San Antonio 1</name>
    <dbReference type="NCBI Taxonomy" id="1237626"/>
    <lineage>
        <taxon>Eukaryota</taxon>
        <taxon>Sar</taxon>
        <taxon>Alveolata</taxon>
        <taxon>Apicomplexa</taxon>
        <taxon>Aconoidasida</taxon>
        <taxon>Haemosporida</taxon>
        <taxon>Plasmodiidae</taxon>
        <taxon>Plasmodium</taxon>
        <taxon>Plasmodium (Plasmodium)</taxon>
    </lineage>
</organism>
<reference evidence="4 5" key="1">
    <citation type="submission" date="2013-02" db="EMBL/GenBank/DDBJ databases">
        <title>The Genome Sequence of Plasmodium inui San Antonio 1.</title>
        <authorList>
            <consortium name="The Broad Institute Genome Sequencing Platform"/>
            <consortium name="The Broad Institute Genome Sequencing Center for Infectious Disease"/>
            <person name="Neafsey D."/>
            <person name="Cheeseman I."/>
            <person name="Volkman S."/>
            <person name="Adams J."/>
            <person name="Walker B."/>
            <person name="Young S.K."/>
            <person name="Zeng Q."/>
            <person name="Gargeya S."/>
            <person name="Fitzgerald M."/>
            <person name="Haas B."/>
            <person name="Abouelleil A."/>
            <person name="Alvarado L."/>
            <person name="Arachchi H.M."/>
            <person name="Berlin A.M."/>
            <person name="Chapman S.B."/>
            <person name="Dewar J."/>
            <person name="Goldberg J."/>
            <person name="Griggs A."/>
            <person name="Gujja S."/>
            <person name="Hansen M."/>
            <person name="Howarth C."/>
            <person name="Imamovic A."/>
            <person name="Larimer J."/>
            <person name="McCowan C."/>
            <person name="Murphy C."/>
            <person name="Neiman D."/>
            <person name="Pearson M."/>
            <person name="Priest M."/>
            <person name="Roberts A."/>
            <person name="Saif S."/>
            <person name="Shea T."/>
            <person name="Sisk P."/>
            <person name="Sykes S."/>
            <person name="Wortman J."/>
            <person name="Nusbaum C."/>
            <person name="Birren B."/>
        </authorList>
    </citation>
    <scope>NUCLEOTIDE SEQUENCE [LARGE SCALE GENOMIC DNA]</scope>
    <source>
        <strain evidence="4 5">San Antonio 1</strain>
    </source>
</reference>
<keyword evidence="2" id="KW-1133">Transmembrane helix</keyword>
<keyword evidence="3" id="KW-0732">Signal</keyword>
<dbReference type="EMBL" id="KI965462">
    <property type="protein sequence ID" value="EUD68515.1"/>
    <property type="molecule type" value="Genomic_DNA"/>
</dbReference>
<feature type="transmembrane region" description="Helical" evidence="2">
    <location>
        <begin position="440"/>
        <end position="463"/>
    </location>
</feature>
<keyword evidence="2" id="KW-0812">Transmembrane</keyword>
<accession>W7AA05</accession>
<evidence type="ECO:0000256" key="1">
    <source>
        <dbReference type="SAM" id="MobiDB-lite"/>
    </source>
</evidence>
<name>W7AA05_9APIC</name>
<evidence type="ECO:0000256" key="3">
    <source>
        <dbReference type="SAM" id="SignalP"/>
    </source>
</evidence>
<gene>
    <name evidence="4" type="ORF">C922_00911</name>
</gene>
<feature type="compositionally biased region" description="Basic and acidic residues" evidence="1">
    <location>
        <begin position="82"/>
        <end position="91"/>
    </location>
</feature>
<sequence>MAKRCYFPFLFLTYFFLSSALLARSDDGYVYSESESKYVRPNSNDEQKQELQNMQPGKSQDGVTTTVNNGPLSRPQSSLSVKEAEEGEGGRKSRVNRATSPAAEAAAKINKTRDGTAVVPPKDGTAVVAPKDGTAVVAPKDGTAVVPPKDGTAVVPPKDGTAVVAPKDGTAVVAPKVSMLQKSESSESLREKLGTMLTVFGLHPSRYISPMKELFHLYNSNIDIMKDDFSYGSISLHMQFQKHTNSNDIATVNTVFYANHTEDDTKSVGAQGDHLINLNVDELLRQNEGVNFLPRASFGDSDGIVTSDQSLNVYQSIKDSQLDATKLFITLDKVGEDRLSVSTLDNFLGECLKTAQDALAQPGASDKKKKKAENLQRAGEVRGSEASGSQTSGSEVSGSQGNNGQKKARKQEKTRKALMDEFKQSLVSKDMAACKKAAKLLMANSTISSLMYLFVLIALGVYLL</sequence>
<feature type="compositionally biased region" description="Polar residues" evidence="1">
    <location>
        <begin position="50"/>
        <end position="80"/>
    </location>
</feature>
<feature type="signal peptide" evidence="3">
    <location>
        <begin position="1"/>
        <end position="23"/>
    </location>
</feature>
<feature type="compositionally biased region" description="Polar residues" evidence="1">
    <location>
        <begin position="386"/>
        <end position="405"/>
    </location>
</feature>
<dbReference type="Proteomes" id="UP000030640">
    <property type="component" value="Unassembled WGS sequence"/>
</dbReference>
<evidence type="ECO:0000256" key="2">
    <source>
        <dbReference type="SAM" id="Phobius"/>
    </source>
</evidence>
<dbReference type="GeneID" id="20036185"/>
<feature type="compositionally biased region" description="Basic and acidic residues" evidence="1">
    <location>
        <begin position="35"/>
        <end position="49"/>
    </location>
</feature>
<evidence type="ECO:0000313" key="4">
    <source>
        <dbReference type="EMBL" id="EUD68515.1"/>
    </source>
</evidence>
<dbReference type="RefSeq" id="XP_008814745.1">
    <property type="nucleotide sequence ID" value="XM_008816523.1"/>
</dbReference>
<keyword evidence="2" id="KW-0472">Membrane</keyword>
<dbReference type="AlphaFoldDB" id="W7AA05"/>
<feature type="region of interest" description="Disordered" evidence="1">
    <location>
        <begin position="359"/>
        <end position="415"/>
    </location>
</feature>
<feature type="region of interest" description="Disordered" evidence="1">
    <location>
        <begin position="35"/>
        <end position="102"/>
    </location>
</feature>
<proteinExistence type="predicted"/>
<dbReference type="VEuPathDB" id="PlasmoDB:C922_00911"/>
<protein>
    <submittedName>
        <fullName evidence="4">Uncharacterized protein</fullName>
    </submittedName>
</protein>
<keyword evidence="5" id="KW-1185">Reference proteome</keyword>
<feature type="chain" id="PRO_5004890363" evidence="3">
    <location>
        <begin position="24"/>
        <end position="464"/>
    </location>
</feature>